<dbReference type="InterPro" id="IPR051274">
    <property type="entry name" value="3-5_Exoribonuclease"/>
</dbReference>
<reference evidence="6 7" key="1">
    <citation type="submission" date="2018-01" db="EMBL/GenBank/DDBJ databases">
        <authorList>
            <person name="Gaut B.S."/>
            <person name="Morton B.R."/>
            <person name="Clegg M.T."/>
            <person name="Duvall M.R."/>
        </authorList>
    </citation>
    <scope>NUCLEOTIDE SEQUENCE [LARGE SCALE GENOMIC DNA]</scope>
    <source>
        <strain evidence="6">GP69</strain>
    </source>
</reference>
<keyword evidence="2" id="KW-0378">Hydrolase</keyword>
<feature type="compositionally biased region" description="Basic and acidic residues" evidence="4">
    <location>
        <begin position="303"/>
        <end position="313"/>
    </location>
</feature>
<dbReference type="GO" id="GO:0003676">
    <property type="term" value="F:nucleic acid binding"/>
    <property type="evidence" value="ECO:0007669"/>
    <property type="project" value="InterPro"/>
</dbReference>
<evidence type="ECO:0000256" key="1">
    <source>
        <dbReference type="ARBA" id="ARBA00022722"/>
    </source>
</evidence>
<dbReference type="GO" id="GO:0000175">
    <property type="term" value="F:3'-5'-RNA exonuclease activity"/>
    <property type="evidence" value="ECO:0007669"/>
    <property type="project" value="InterPro"/>
</dbReference>
<keyword evidence="3 6" id="KW-0269">Exonuclease</keyword>
<dbReference type="AlphaFoldDB" id="A0A2K4ZF81"/>
<sequence length="322" mass="37409">MNYIVMDLEWNQSNTGTEEEIAVLPFEIIEIGAVKLDHSGFALGEFSELIRPVVYPEMHKITSRLIHLQTQELEKGATFTAAAERFLEWCGEGEYMFCTWGSADLTELQRNMKFYHLTPLAGGPIAFLDVQKLFSLAFEDGKSRKSLEHAIDFLELEKDIPFHRALSDASYTARIFTGILKKKPEVLENVSYDVFWPPADKASEIKVRFDSYMKYISREFDSKEEALGDREVASSKCYLCCRNLRKKIRWFTPNGRNYYCLARCEKHGYLKGKIRIRRADSGRLYIVKTTRLISDQEADKIRERSGHAKEMNKQRRIQKKSR</sequence>
<evidence type="ECO:0000256" key="4">
    <source>
        <dbReference type="SAM" id="MobiDB-lite"/>
    </source>
</evidence>
<proteinExistence type="predicted"/>
<dbReference type="InterPro" id="IPR036397">
    <property type="entry name" value="RNaseH_sf"/>
</dbReference>
<feature type="domain" description="Exonuclease" evidence="5">
    <location>
        <begin position="2"/>
        <end position="185"/>
    </location>
</feature>
<dbReference type="SMART" id="SM00479">
    <property type="entry name" value="EXOIII"/>
    <property type="match status" value="1"/>
</dbReference>
<dbReference type="RefSeq" id="WP_103239225.1">
    <property type="nucleotide sequence ID" value="NZ_JANJZD010000007.1"/>
</dbReference>
<evidence type="ECO:0000256" key="2">
    <source>
        <dbReference type="ARBA" id="ARBA00022801"/>
    </source>
</evidence>
<dbReference type="Gene3D" id="3.30.420.10">
    <property type="entry name" value="Ribonuclease H-like superfamily/Ribonuclease H"/>
    <property type="match status" value="1"/>
</dbReference>
<evidence type="ECO:0000256" key="3">
    <source>
        <dbReference type="ARBA" id="ARBA00022839"/>
    </source>
</evidence>
<dbReference type="SUPFAM" id="SSF53098">
    <property type="entry name" value="Ribonuclease H-like"/>
    <property type="match status" value="1"/>
</dbReference>
<organism evidence="6 7">
    <name type="scientific">Acetatifactor muris</name>
    <dbReference type="NCBI Taxonomy" id="879566"/>
    <lineage>
        <taxon>Bacteria</taxon>
        <taxon>Bacillati</taxon>
        <taxon>Bacillota</taxon>
        <taxon>Clostridia</taxon>
        <taxon>Lachnospirales</taxon>
        <taxon>Lachnospiraceae</taxon>
        <taxon>Acetatifactor</taxon>
    </lineage>
</organism>
<dbReference type="InterPro" id="IPR013520">
    <property type="entry name" value="Ribonucl_H"/>
</dbReference>
<keyword evidence="1" id="KW-0540">Nuclease</keyword>
<evidence type="ECO:0000259" key="5">
    <source>
        <dbReference type="SMART" id="SM00479"/>
    </source>
</evidence>
<dbReference type="Pfam" id="PF00929">
    <property type="entry name" value="RNase_T"/>
    <property type="match status" value="1"/>
</dbReference>
<accession>A0A2K4ZF81</accession>
<feature type="region of interest" description="Disordered" evidence="4">
    <location>
        <begin position="303"/>
        <end position="322"/>
    </location>
</feature>
<protein>
    <submittedName>
        <fullName evidence="6">Exonuclease</fullName>
    </submittedName>
</protein>
<dbReference type="Proteomes" id="UP000236311">
    <property type="component" value="Unassembled WGS sequence"/>
</dbReference>
<name>A0A2K4ZF81_9FIRM</name>
<dbReference type="EMBL" id="OFSM01000008">
    <property type="protein sequence ID" value="SOY29111.1"/>
    <property type="molecule type" value="Genomic_DNA"/>
</dbReference>
<dbReference type="PANTHER" id="PTHR23044:SF61">
    <property type="entry name" value="3'-5' EXORIBONUCLEASE 1-RELATED"/>
    <property type="match status" value="1"/>
</dbReference>
<dbReference type="InterPro" id="IPR012337">
    <property type="entry name" value="RNaseH-like_sf"/>
</dbReference>
<dbReference type="OrthoDB" id="159416at2"/>
<evidence type="ECO:0000313" key="6">
    <source>
        <dbReference type="EMBL" id="SOY29111.1"/>
    </source>
</evidence>
<keyword evidence="7" id="KW-1185">Reference proteome</keyword>
<gene>
    <name evidence="6" type="ORF">AMURIS_01826</name>
</gene>
<dbReference type="PANTHER" id="PTHR23044">
    <property type="entry name" value="3'-5' EXONUCLEASE ERI1-RELATED"/>
    <property type="match status" value="1"/>
</dbReference>
<dbReference type="CDD" id="cd06133">
    <property type="entry name" value="ERI-1_3'hExo_like"/>
    <property type="match status" value="1"/>
</dbReference>
<dbReference type="InterPro" id="IPR047201">
    <property type="entry name" value="ERI-1_3'hExo-like"/>
</dbReference>
<evidence type="ECO:0000313" key="7">
    <source>
        <dbReference type="Proteomes" id="UP000236311"/>
    </source>
</evidence>